<organism evidence="2 3">
    <name type="scientific">Lacticaseibacillus nasuensis JCM 17158</name>
    <dbReference type="NCBI Taxonomy" id="1291734"/>
    <lineage>
        <taxon>Bacteria</taxon>
        <taxon>Bacillati</taxon>
        <taxon>Bacillota</taxon>
        <taxon>Bacilli</taxon>
        <taxon>Lactobacillales</taxon>
        <taxon>Lactobacillaceae</taxon>
        <taxon>Lacticaseibacillus</taxon>
    </lineage>
</organism>
<evidence type="ECO:0000259" key="1">
    <source>
        <dbReference type="SMART" id="SM00563"/>
    </source>
</evidence>
<dbReference type="CDD" id="cd07989">
    <property type="entry name" value="LPLAT_AGPAT-like"/>
    <property type="match status" value="1"/>
</dbReference>
<dbReference type="InterPro" id="IPR002123">
    <property type="entry name" value="Plipid/glycerol_acylTrfase"/>
</dbReference>
<reference evidence="2 3" key="1">
    <citation type="journal article" date="2015" name="Genome Announc.">
        <title>Expanding the biotechnology potential of lactobacilli through comparative genomics of 213 strains and associated genera.</title>
        <authorList>
            <person name="Sun Z."/>
            <person name="Harris H.M."/>
            <person name="McCann A."/>
            <person name="Guo C."/>
            <person name="Argimon S."/>
            <person name="Zhang W."/>
            <person name="Yang X."/>
            <person name="Jeffery I.B."/>
            <person name="Cooney J.C."/>
            <person name="Kagawa T.F."/>
            <person name="Liu W."/>
            <person name="Song Y."/>
            <person name="Salvetti E."/>
            <person name="Wrobel A."/>
            <person name="Rasinkangas P."/>
            <person name="Parkhill J."/>
            <person name="Rea M.C."/>
            <person name="O'Sullivan O."/>
            <person name="Ritari J."/>
            <person name="Douillard F.P."/>
            <person name="Paul Ross R."/>
            <person name="Yang R."/>
            <person name="Briner A.E."/>
            <person name="Felis G.E."/>
            <person name="de Vos W.M."/>
            <person name="Barrangou R."/>
            <person name="Klaenhammer T.R."/>
            <person name="Caufield P.W."/>
            <person name="Cui Y."/>
            <person name="Zhang H."/>
            <person name="O'Toole P.W."/>
        </authorList>
    </citation>
    <scope>NUCLEOTIDE SEQUENCE [LARGE SCALE GENOMIC DNA]</scope>
    <source>
        <strain evidence="2 3">JCM 17158</strain>
    </source>
</reference>
<dbReference type="Pfam" id="PF01553">
    <property type="entry name" value="Acyltransferase"/>
    <property type="match status" value="1"/>
</dbReference>
<dbReference type="PATRIC" id="fig|1291734.4.peg.1500"/>
<name>A0A0R1JM29_9LACO</name>
<keyword evidence="3" id="KW-1185">Reference proteome</keyword>
<protein>
    <submittedName>
        <fullName evidence="2">1-acyl-sn-glycerol-3-phosphate acyltransferase</fullName>
    </submittedName>
</protein>
<keyword evidence="2" id="KW-0808">Transferase</keyword>
<dbReference type="AlphaFoldDB" id="A0A0R1JM29"/>
<keyword evidence="2" id="KW-0012">Acyltransferase</keyword>
<accession>A0A0R1JM29</accession>
<evidence type="ECO:0000313" key="2">
    <source>
        <dbReference type="EMBL" id="KRK72485.1"/>
    </source>
</evidence>
<dbReference type="SUPFAM" id="SSF69593">
    <property type="entry name" value="Glycerol-3-phosphate (1)-acyltransferase"/>
    <property type="match status" value="1"/>
</dbReference>
<dbReference type="STRING" id="1291734.FD02_GL001457"/>
<dbReference type="GO" id="GO:0016746">
    <property type="term" value="F:acyltransferase activity"/>
    <property type="evidence" value="ECO:0007669"/>
    <property type="project" value="UniProtKB-KW"/>
</dbReference>
<feature type="domain" description="Phospholipid/glycerol acyltransferase" evidence="1">
    <location>
        <begin position="83"/>
        <end position="200"/>
    </location>
</feature>
<dbReference type="EMBL" id="AZDJ01000022">
    <property type="protein sequence ID" value="KRK72485.1"/>
    <property type="molecule type" value="Genomic_DNA"/>
</dbReference>
<dbReference type="Proteomes" id="UP000051804">
    <property type="component" value="Unassembled WGS sequence"/>
</dbReference>
<dbReference type="SMART" id="SM00563">
    <property type="entry name" value="PlsC"/>
    <property type="match status" value="1"/>
</dbReference>
<proteinExistence type="predicted"/>
<sequence>MVANIATAAQAHNWYAKVETNDPALTIAEQQQVLAAYLRRRQTLGFHLNTGIARALMGTAARLETAGVTISGAEQLAGITGGAIVTSNHFSPVENMIVRKAVRGHRLMIVSQLTNLQMGGMLGYLMNYADTLPVSTTTQYMGRDFPALLEANLARNRFILIYPEAEMWFNYTRPRPPKRGAYYYAARFGVPVVSCFISMAPTAKAMSADFTAVQFHMHVLPTIWPDHAKSVRDNAQQMMQQDYAQKCAAYQAAYGQAVTAPFSPQDIAGWRHATIKEA</sequence>
<comment type="caution">
    <text evidence="2">The sequence shown here is derived from an EMBL/GenBank/DDBJ whole genome shotgun (WGS) entry which is preliminary data.</text>
</comment>
<gene>
    <name evidence="2" type="ORF">FD02_GL001457</name>
</gene>
<evidence type="ECO:0000313" key="3">
    <source>
        <dbReference type="Proteomes" id="UP000051804"/>
    </source>
</evidence>